<dbReference type="Pfam" id="PF13715">
    <property type="entry name" value="CarbopepD_reg_2"/>
    <property type="match status" value="1"/>
</dbReference>
<evidence type="ECO:0000256" key="1">
    <source>
        <dbReference type="ARBA" id="ARBA00004571"/>
    </source>
</evidence>
<keyword evidence="3 8" id="KW-1134">Transmembrane beta strand</keyword>
<evidence type="ECO:0000256" key="6">
    <source>
        <dbReference type="ARBA" id="ARBA00023136"/>
    </source>
</evidence>
<dbReference type="GO" id="GO:0009279">
    <property type="term" value="C:cell outer membrane"/>
    <property type="evidence" value="ECO:0007669"/>
    <property type="project" value="UniProtKB-SubCell"/>
</dbReference>
<sequence>MQNSKPIIQMKQSKCFYQSIQRISLMALFLLFTVVTYAQNFVVKGCVKDQAGEPIAGATVKILGTSSGGVTDVDGNYTIKCAASSTLEFSYIGFSTKAIDVKGRKNIDVVMDEGSQNIDEVVVTALGIKKDSKKLGYAVSSIGAADLNRTGSPSIATGLYGKASGVRIQTAPGGNSAISVSVRGLSSITGNTQPLLVLDGVPIHNGNVNNNDYWSNQRIAANGLVDINPEDIENISILKGAAASALYGSEAANGVIMITTKTASRGTGTHIDFNASIGFDKVAYMPDIQKKFGPGYDNWALGDGEEAVTGLRKIYKDRAGNTITTPRPTIYNYGPAYDSSKSITYFDGTTRNYSPIDHNQWGDIFRTGVNQNYNIAITNGTERNNVRFSYTYNQTRSMQYNSENSRHNFNLTGAFDVTNDIKLNYSVSYQPQRIKNRPYRISRLTNNYSGMFGGFTDIAYIRDHTVTSLGYLNGIAQINGGSPNTMTPDETFLYSPMGSTSLISEYFWKVFRNNEFVNHERFMGAVNPTWKIMDGLTLSGRIATDMTTEKIENKEYTSNAHSFSTNGQYDDVYKLSNSRYRIYYGDIMLTYDKTFNLKHNITASAGWTGRREDYYISAVRTNQGLTQENWFNLNASVGTKGADMDKQDQLRTGLFLTGSYGYDSWLYLEGTIRQEKTSTLKKGNNTFYYPSVSGSVIYTELLKEKKPT</sequence>
<feature type="domain" description="TonB-dependent receptor plug" evidence="9">
    <location>
        <begin position="134"/>
        <end position="255"/>
    </location>
</feature>
<dbReference type="InterPro" id="IPR008969">
    <property type="entry name" value="CarboxyPept-like_regulatory"/>
</dbReference>
<keyword evidence="6 8" id="KW-0472">Membrane</keyword>
<organism evidence="10 11">
    <name type="scientific">Segatella salivae DSM 15606</name>
    <dbReference type="NCBI Taxonomy" id="888832"/>
    <lineage>
        <taxon>Bacteria</taxon>
        <taxon>Pseudomonadati</taxon>
        <taxon>Bacteroidota</taxon>
        <taxon>Bacteroidia</taxon>
        <taxon>Bacteroidales</taxon>
        <taxon>Prevotellaceae</taxon>
        <taxon>Segatella</taxon>
    </lineage>
</organism>
<dbReference type="Proteomes" id="UP000003874">
    <property type="component" value="Unassembled WGS sequence"/>
</dbReference>
<comment type="caution">
    <text evidence="10">The sequence shown here is derived from an EMBL/GenBank/DDBJ whole genome shotgun (WGS) entry which is preliminary data.</text>
</comment>
<dbReference type="PROSITE" id="PS52016">
    <property type="entry name" value="TONB_DEPENDENT_REC_3"/>
    <property type="match status" value="1"/>
</dbReference>
<dbReference type="FunFam" id="2.60.40.1120:FF:000003">
    <property type="entry name" value="Outer membrane protein Omp121"/>
    <property type="match status" value="1"/>
</dbReference>
<comment type="similarity">
    <text evidence="8">Belongs to the TonB-dependent receptor family.</text>
</comment>
<evidence type="ECO:0000256" key="5">
    <source>
        <dbReference type="ARBA" id="ARBA00022729"/>
    </source>
</evidence>
<keyword evidence="7 8" id="KW-0998">Cell outer membrane</keyword>
<proteinExistence type="inferred from homology"/>
<dbReference type="InterPro" id="IPR036942">
    <property type="entry name" value="Beta-barrel_TonB_sf"/>
</dbReference>
<protein>
    <submittedName>
        <fullName evidence="10">TonB-linked outer membrane protein, SusC/RagA family</fullName>
    </submittedName>
</protein>
<comment type="subcellular location">
    <subcellularLocation>
        <location evidence="1 8">Cell outer membrane</location>
        <topology evidence="1 8">Multi-pass membrane protein</topology>
    </subcellularLocation>
</comment>
<dbReference type="Gene3D" id="2.60.40.1120">
    <property type="entry name" value="Carboxypeptidase-like, regulatory domain"/>
    <property type="match status" value="1"/>
</dbReference>
<keyword evidence="4 8" id="KW-0812">Transmembrane</keyword>
<evidence type="ECO:0000256" key="8">
    <source>
        <dbReference type="PROSITE-ProRule" id="PRU01360"/>
    </source>
</evidence>
<reference evidence="10 11" key="1">
    <citation type="submission" date="2010-12" db="EMBL/GenBank/DDBJ databases">
        <authorList>
            <person name="Muzny D."/>
            <person name="Qin X."/>
            <person name="Deng J."/>
            <person name="Jiang H."/>
            <person name="Liu Y."/>
            <person name="Qu J."/>
            <person name="Song X.-Z."/>
            <person name="Zhang L."/>
            <person name="Thornton R."/>
            <person name="Coyle M."/>
            <person name="Francisco L."/>
            <person name="Jackson L."/>
            <person name="Javaid M."/>
            <person name="Korchina V."/>
            <person name="Kovar C."/>
            <person name="Mata R."/>
            <person name="Mathew T."/>
            <person name="Ngo R."/>
            <person name="Nguyen L."/>
            <person name="Nguyen N."/>
            <person name="Okwuonu G."/>
            <person name="Ongeri F."/>
            <person name="Pham C."/>
            <person name="Simmons D."/>
            <person name="Wilczek-Boney K."/>
            <person name="Hale W."/>
            <person name="Jakkamsetti A."/>
            <person name="Pham P."/>
            <person name="Ruth R."/>
            <person name="San Lucas F."/>
            <person name="Warren J."/>
            <person name="Zhang J."/>
            <person name="Zhao Z."/>
            <person name="Zhou C."/>
            <person name="Zhu D."/>
            <person name="Lee S."/>
            <person name="Bess C."/>
            <person name="Blankenburg K."/>
            <person name="Forbes L."/>
            <person name="Fu Q."/>
            <person name="Gubbala S."/>
            <person name="Hirani K."/>
            <person name="Jayaseelan J.C."/>
            <person name="Lara F."/>
            <person name="Munidasa M."/>
            <person name="Palculict T."/>
            <person name="Patil S."/>
            <person name="Pu L.-L."/>
            <person name="Saada N."/>
            <person name="Tang L."/>
            <person name="Weissenberger G."/>
            <person name="Zhu Y."/>
            <person name="Hemphill L."/>
            <person name="Shang Y."/>
            <person name="Youmans B."/>
            <person name="Ayvaz T."/>
            <person name="Ross M."/>
            <person name="Santibanez J."/>
            <person name="Aqrawi P."/>
            <person name="Gross S."/>
            <person name="Joshi V."/>
            <person name="Fowler G."/>
            <person name="Nazareth L."/>
            <person name="Reid J."/>
            <person name="Worley K."/>
            <person name="Petrosino J."/>
            <person name="Highlander S."/>
            <person name="Gibbs R."/>
        </authorList>
    </citation>
    <scope>NUCLEOTIDE SEQUENCE [LARGE SCALE GENOMIC DNA]</scope>
    <source>
        <strain evidence="10 11">DSM 15606</strain>
    </source>
</reference>
<dbReference type="GO" id="GO:0015344">
    <property type="term" value="F:siderophore uptake transmembrane transporter activity"/>
    <property type="evidence" value="ECO:0007669"/>
    <property type="project" value="TreeGrafter"/>
</dbReference>
<evidence type="ECO:0000256" key="7">
    <source>
        <dbReference type="ARBA" id="ARBA00023237"/>
    </source>
</evidence>
<evidence type="ECO:0000256" key="3">
    <source>
        <dbReference type="ARBA" id="ARBA00022452"/>
    </source>
</evidence>
<evidence type="ECO:0000256" key="2">
    <source>
        <dbReference type="ARBA" id="ARBA00022448"/>
    </source>
</evidence>
<dbReference type="InterPro" id="IPR023997">
    <property type="entry name" value="TonB-dep_OMP_SusC/RagA_CS"/>
</dbReference>
<evidence type="ECO:0000313" key="10">
    <source>
        <dbReference type="EMBL" id="EFV03648.1"/>
    </source>
</evidence>
<dbReference type="PANTHER" id="PTHR30069">
    <property type="entry name" value="TONB-DEPENDENT OUTER MEMBRANE RECEPTOR"/>
    <property type="match status" value="1"/>
</dbReference>
<keyword evidence="5" id="KW-0732">Signal</keyword>
<dbReference type="SUPFAM" id="SSF49464">
    <property type="entry name" value="Carboxypeptidase regulatory domain-like"/>
    <property type="match status" value="1"/>
</dbReference>
<dbReference type="InterPro" id="IPR039426">
    <property type="entry name" value="TonB-dep_rcpt-like"/>
</dbReference>
<gene>
    <name evidence="10" type="ORF">HMPREF9420_2195</name>
</gene>
<evidence type="ECO:0000259" key="9">
    <source>
        <dbReference type="Pfam" id="PF07715"/>
    </source>
</evidence>
<name>E6MRS7_9BACT</name>
<dbReference type="eggNOG" id="COG4771">
    <property type="taxonomic scope" value="Bacteria"/>
</dbReference>
<dbReference type="NCBIfam" id="TIGR04056">
    <property type="entry name" value="OMP_RagA_SusC"/>
    <property type="match status" value="1"/>
</dbReference>
<evidence type="ECO:0000256" key="4">
    <source>
        <dbReference type="ARBA" id="ARBA00022692"/>
    </source>
</evidence>
<dbReference type="InterPro" id="IPR012910">
    <property type="entry name" value="Plug_dom"/>
</dbReference>
<dbReference type="AlphaFoldDB" id="E6MRS7"/>
<dbReference type="HOGENOM" id="CLU_004317_2_1_10"/>
<dbReference type="Gene3D" id="2.170.130.10">
    <property type="entry name" value="TonB-dependent receptor, plug domain"/>
    <property type="match status" value="1"/>
</dbReference>
<dbReference type="InterPro" id="IPR023996">
    <property type="entry name" value="TonB-dep_OMP_SusC/RagA"/>
</dbReference>
<dbReference type="InterPro" id="IPR037066">
    <property type="entry name" value="Plug_dom_sf"/>
</dbReference>
<dbReference type="EMBL" id="AEQO01000174">
    <property type="protein sequence ID" value="EFV03648.1"/>
    <property type="molecule type" value="Genomic_DNA"/>
</dbReference>
<dbReference type="Pfam" id="PF07715">
    <property type="entry name" value="Plug"/>
    <property type="match status" value="1"/>
</dbReference>
<evidence type="ECO:0000313" key="11">
    <source>
        <dbReference type="Proteomes" id="UP000003874"/>
    </source>
</evidence>
<keyword evidence="2 8" id="KW-0813">Transport</keyword>
<dbReference type="NCBIfam" id="TIGR04057">
    <property type="entry name" value="SusC_RagA_signa"/>
    <property type="match status" value="1"/>
</dbReference>
<keyword evidence="11" id="KW-1185">Reference proteome</keyword>
<dbReference type="SUPFAM" id="SSF56935">
    <property type="entry name" value="Porins"/>
    <property type="match status" value="1"/>
</dbReference>
<accession>E6MRS7</accession>
<dbReference type="GO" id="GO:0044718">
    <property type="term" value="P:siderophore transmembrane transport"/>
    <property type="evidence" value="ECO:0007669"/>
    <property type="project" value="TreeGrafter"/>
</dbReference>
<dbReference type="PANTHER" id="PTHR30069:SF29">
    <property type="entry name" value="HEMOGLOBIN AND HEMOGLOBIN-HAPTOGLOBIN-BINDING PROTEIN 1-RELATED"/>
    <property type="match status" value="1"/>
</dbReference>
<dbReference type="Gene3D" id="2.40.170.20">
    <property type="entry name" value="TonB-dependent receptor, beta-barrel domain"/>
    <property type="match status" value="1"/>
</dbReference>
<dbReference type="STRING" id="888832.HMPREF9420_2195"/>